<evidence type="ECO:0000256" key="1">
    <source>
        <dbReference type="SAM" id="MobiDB-lite"/>
    </source>
</evidence>
<evidence type="ECO:0000313" key="3">
    <source>
        <dbReference type="Proteomes" id="UP001163046"/>
    </source>
</evidence>
<sequence>MASKSFLAVPTVPNPQQSNTNYGVNLDHMALLESVEALTCEGVDEKFNLEVLRAISDAISAPSSVNNEAPVNNVNNTSSKVATCSTNSKKSRGARSRSSKKASQESVVVQSQPSLQVLTTPQDVILAPVEYVPPSNVNNAPYHNTNVFFPANPPNNVVPFHPRPLVSPAPSCSLITGVQIVEMMFTSKASDDN</sequence>
<comment type="caution">
    <text evidence="2">The sequence shown here is derived from an EMBL/GenBank/DDBJ whole genome shotgun (WGS) entry which is preliminary data.</text>
</comment>
<dbReference type="EMBL" id="MU827316">
    <property type="protein sequence ID" value="KAJ7358660.1"/>
    <property type="molecule type" value="Genomic_DNA"/>
</dbReference>
<feature type="compositionally biased region" description="Low complexity" evidence="1">
    <location>
        <begin position="65"/>
        <end position="76"/>
    </location>
</feature>
<feature type="compositionally biased region" description="Polar residues" evidence="1">
    <location>
        <begin position="77"/>
        <end position="87"/>
    </location>
</feature>
<proteinExistence type="predicted"/>
<dbReference type="AlphaFoldDB" id="A0A9W9YQJ3"/>
<feature type="compositionally biased region" description="Basic residues" evidence="1">
    <location>
        <begin position="89"/>
        <end position="100"/>
    </location>
</feature>
<protein>
    <submittedName>
        <fullName evidence="2">Uncharacterized protein</fullName>
    </submittedName>
</protein>
<organism evidence="2 3">
    <name type="scientific">Desmophyllum pertusum</name>
    <dbReference type="NCBI Taxonomy" id="174260"/>
    <lineage>
        <taxon>Eukaryota</taxon>
        <taxon>Metazoa</taxon>
        <taxon>Cnidaria</taxon>
        <taxon>Anthozoa</taxon>
        <taxon>Hexacorallia</taxon>
        <taxon>Scleractinia</taxon>
        <taxon>Caryophylliina</taxon>
        <taxon>Caryophylliidae</taxon>
        <taxon>Desmophyllum</taxon>
    </lineage>
</organism>
<feature type="region of interest" description="Disordered" evidence="1">
    <location>
        <begin position="1"/>
        <end position="20"/>
    </location>
</feature>
<name>A0A9W9YQJ3_9CNID</name>
<feature type="region of interest" description="Disordered" evidence="1">
    <location>
        <begin position="63"/>
        <end position="111"/>
    </location>
</feature>
<gene>
    <name evidence="2" type="ORF">OS493_022093</name>
</gene>
<accession>A0A9W9YQJ3</accession>
<dbReference type="Proteomes" id="UP001163046">
    <property type="component" value="Unassembled WGS sequence"/>
</dbReference>
<keyword evidence="3" id="KW-1185">Reference proteome</keyword>
<evidence type="ECO:0000313" key="2">
    <source>
        <dbReference type="EMBL" id="KAJ7358660.1"/>
    </source>
</evidence>
<reference evidence="2" key="1">
    <citation type="submission" date="2023-01" db="EMBL/GenBank/DDBJ databases">
        <title>Genome assembly of the deep-sea coral Lophelia pertusa.</title>
        <authorList>
            <person name="Herrera S."/>
            <person name="Cordes E."/>
        </authorList>
    </citation>
    <scope>NUCLEOTIDE SEQUENCE</scope>
    <source>
        <strain evidence="2">USNM1676648</strain>
        <tissue evidence="2">Polyp</tissue>
    </source>
</reference>